<gene>
    <name evidence="3" type="ORF">Pcinc_029888</name>
    <name evidence="2" type="ORF">Pcinc_036732</name>
</gene>
<evidence type="ECO:0000313" key="2">
    <source>
        <dbReference type="EMBL" id="KAK3856989.1"/>
    </source>
</evidence>
<protein>
    <submittedName>
        <fullName evidence="3">Uncharacterized protein</fullName>
    </submittedName>
</protein>
<dbReference type="EMBL" id="JAWQEG010005732">
    <property type="protein sequence ID" value="KAK3856989.1"/>
    <property type="molecule type" value="Genomic_DNA"/>
</dbReference>
<name>A0AAE1F020_PETCI</name>
<proteinExistence type="predicted"/>
<organism evidence="3 4">
    <name type="scientific">Petrolisthes cinctipes</name>
    <name type="common">Flat porcelain crab</name>
    <dbReference type="NCBI Taxonomy" id="88211"/>
    <lineage>
        <taxon>Eukaryota</taxon>
        <taxon>Metazoa</taxon>
        <taxon>Ecdysozoa</taxon>
        <taxon>Arthropoda</taxon>
        <taxon>Crustacea</taxon>
        <taxon>Multicrustacea</taxon>
        <taxon>Malacostraca</taxon>
        <taxon>Eumalacostraca</taxon>
        <taxon>Eucarida</taxon>
        <taxon>Decapoda</taxon>
        <taxon>Pleocyemata</taxon>
        <taxon>Anomura</taxon>
        <taxon>Galatheoidea</taxon>
        <taxon>Porcellanidae</taxon>
        <taxon>Petrolisthes</taxon>
    </lineage>
</organism>
<sequence>MSDKQATSVLASGIFRGREIQGIPGTRRRGQSRHNNTGKVKVEADGGDEEEDTGGGVGHQPSTLTHTASKFNNAEEESQTRDVSAR</sequence>
<keyword evidence="4" id="KW-1185">Reference proteome</keyword>
<evidence type="ECO:0000256" key="1">
    <source>
        <dbReference type="SAM" id="MobiDB-lite"/>
    </source>
</evidence>
<dbReference type="Proteomes" id="UP001286313">
    <property type="component" value="Unassembled WGS sequence"/>
</dbReference>
<feature type="compositionally biased region" description="Polar residues" evidence="1">
    <location>
        <begin position="1"/>
        <end position="10"/>
    </location>
</feature>
<feature type="compositionally biased region" description="Polar residues" evidence="1">
    <location>
        <begin position="60"/>
        <end position="72"/>
    </location>
</feature>
<dbReference type="AlphaFoldDB" id="A0AAE1F020"/>
<feature type="region of interest" description="Disordered" evidence="1">
    <location>
        <begin position="1"/>
        <end position="86"/>
    </location>
</feature>
<dbReference type="EMBL" id="JAWQEG010003795">
    <property type="protein sequence ID" value="KAK3864431.1"/>
    <property type="molecule type" value="Genomic_DNA"/>
</dbReference>
<reference evidence="3" key="1">
    <citation type="submission" date="2023-10" db="EMBL/GenBank/DDBJ databases">
        <title>Genome assemblies of two species of porcelain crab, Petrolisthes cinctipes and Petrolisthes manimaculis (Anomura: Porcellanidae).</title>
        <authorList>
            <person name="Angst P."/>
        </authorList>
    </citation>
    <scope>NUCLEOTIDE SEQUENCE</scope>
    <source>
        <strain evidence="3">PB745_01</strain>
        <tissue evidence="3">Gill</tissue>
    </source>
</reference>
<comment type="caution">
    <text evidence="3">The sequence shown here is derived from an EMBL/GenBank/DDBJ whole genome shotgun (WGS) entry which is preliminary data.</text>
</comment>
<evidence type="ECO:0000313" key="4">
    <source>
        <dbReference type="Proteomes" id="UP001286313"/>
    </source>
</evidence>
<accession>A0AAE1F020</accession>
<evidence type="ECO:0000313" key="3">
    <source>
        <dbReference type="EMBL" id="KAK3864431.1"/>
    </source>
</evidence>